<proteinExistence type="predicted"/>
<accession>A0ACC1Z3I3</accession>
<gene>
    <name evidence="1" type="ORF">OWV82_002216</name>
</gene>
<dbReference type="EMBL" id="CM051394">
    <property type="protein sequence ID" value="KAJ4729435.1"/>
    <property type="molecule type" value="Genomic_DNA"/>
</dbReference>
<evidence type="ECO:0000313" key="1">
    <source>
        <dbReference type="EMBL" id="KAJ4729435.1"/>
    </source>
</evidence>
<protein>
    <submittedName>
        <fullName evidence="1">Uncharacterized protein</fullName>
    </submittedName>
</protein>
<keyword evidence="2" id="KW-1185">Reference proteome</keyword>
<reference evidence="1 2" key="1">
    <citation type="journal article" date="2023" name="Science">
        <title>Complex scaffold remodeling in plant triterpene biosynthesis.</title>
        <authorList>
            <person name="De La Pena R."/>
            <person name="Hodgson H."/>
            <person name="Liu J.C."/>
            <person name="Stephenson M.J."/>
            <person name="Martin A.C."/>
            <person name="Owen C."/>
            <person name="Harkess A."/>
            <person name="Leebens-Mack J."/>
            <person name="Jimenez L.E."/>
            <person name="Osbourn A."/>
            <person name="Sattely E.S."/>
        </authorList>
    </citation>
    <scope>NUCLEOTIDE SEQUENCE [LARGE SCALE GENOMIC DNA]</scope>
    <source>
        <strain evidence="2">cv. JPN11</strain>
        <tissue evidence="1">Leaf</tissue>
    </source>
</reference>
<name>A0ACC1Z3I3_MELAZ</name>
<sequence length="432" mass="50104">MAECSSHVAVNLKLLGCSFDEMMADKLIMSLNASIFRTPKILFRHNERAYLPNAFSFGPFHHADEQLKLTHRIKWKYVQGFLRRSPNPAAKWRQLTDAIRSVKGAARECYAGSIEFGEEEFLEILVVDGCFIVELFRKDSGLVGKDQDDPIFNMSCLLQYLNHDLILLENQIPWLVLERLFSLTKVSEQQESLIKLTLDFFGNIFSSTKPDIKLDKFNDLDIKHILDLLRHSLLLPLEREKQLCDKNLGWEPFPCATKIHEAGIKLRKRKSDSILDIQFTEGVLEIPSLLIQETTETIFRNLISFEQCCPNYPPIVTSYAKLMDNLIDTNKDVDILCDKNVIDNWLNPEDVTQFFNKLYNDAYVKKFYYSDLCEEVTNHRKLCWPRWRFFYMHNYFGTPWAIVSQVVGTILLILAIVQTLYAILDYGKSSDG</sequence>
<evidence type="ECO:0000313" key="2">
    <source>
        <dbReference type="Proteomes" id="UP001164539"/>
    </source>
</evidence>
<dbReference type="Proteomes" id="UP001164539">
    <property type="component" value="Chromosome 1"/>
</dbReference>
<comment type="caution">
    <text evidence="1">The sequence shown here is derived from an EMBL/GenBank/DDBJ whole genome shotgun (WGS) entry which is preliminary data.</text>
</comment>
<organism evidence="1 2">
    <name type="scientific">Melia azedarach</name>
    <name type="common">Chinaberry tree</name>
    <dbReference type="NCBI Taxonomy" id="155640"/>
    <lineage>
        <taxon>Eukaryota</taxon>
        <taxon>Viridiplantae</taxon>
        <taxon>Streptophyta</taxon>
        <taxon>Embryophyta</taxon>
        <taxon>Tracheophyta</taxon>
        <taxon>Spermatophyta</taxon>
        <taxon>Magnoliopsida</taxon>
        <taxon>eudicotyledons</taxon>
        <taxon>Gunneridae</taxon>
        <taxon>Pentapetalae</taxon>
        <taxon>rosids</taxon>
        <taxon>malvids</taxon>
        <taxon>Sapindales</taxon>
        <taxon>Meliaceae</taxon>
        <taxon>Melia</taxon>
    </lineage>
</organism>